<evidence type="ECO:0000313" key="6">
    <source>
        <dbReference type="Proteomes" id="UP001217325"/>
    </source>
</evidence>
<dbReference type="GO" id="GO:0009062">
    <property type="term" value="P:fatty acid catabolic process"/>
    <property type="evidence" value="ECO:0007669"/>
    <property type="project" value="TreeGrafter"/>
</dbReference>
<feature type="domain" description="Acyl-CoA thioesterase-like N-terminal HotDog" evidence="3">
    <location>
        <begin position="31"/>
        <end position="106"/>
    </location>
</feature>
<dbReference type="Proteomes" id="UP001217325">
    <property type="component" value="Unassembled WGS sequence"/>
</dbReference>
<dbReference type="Gene3D" id="2.40.160.210">
    <property type="entry name" value="Acyl-CoA thioesterase, double hotdog domain"/>
    <property type="match status" value="1"/>
</dbReference>
<dbReference type="Pfam" id="PF13622">
    <property type="entry name" value="4HBT_3"/>
    <property type="match status" value="1"/>
</dbReference>
<evidence type="ECO:0000256" key="1">
    <source>
        <dbReference type="ARBA" id="ARBA00006538"/>
    </source>
</evidence>
<dbReference type="InterPro" id="IPR042171">
    <property type="entry name" value="Acyl-CoA_hotdog"/>
</dbReference>
<comment type="similarity">
    <text evidence="1">Belongs to the C/M/P thioester hydrolase family.</text>
</comment>
<organism evidence="5 6">
    <name type="scientific">Rhodococcus qingshengii</name>
    <dbReference type="NCBI Taxonomy" id="334542"/>
    <lineage>
        <taxon>Bacteria</taxon>
        <taxon>Bacillati</taxon>
        <taxon>Actinomycetota</taxon>
        <taxon>Actinomycetes</taxon>
        <taxon>Mycobacteriales</taxon>
        <taxon>Nocardiaceae</taxon>
        <taxon>Rhodococcus</taxon>
        <taxon>Rhodococcus erythropolis group</taxon>
    </lineage>
</organism>
<accession>A0AAW6LK55</accession>
<keyword evidence="2" id="KW-0378">Hydrolase</keyword>
<protein>
    <submittedName>
        <fullName evidence="5">Thioesterase family protein</fullName>
    </submittedName>
</protein>
<dbReference type="PANTHER" id="PTHR11066:SF34">
    <property type="entry name" value="ACYL-COENZYME A THIOESTERASE 8"/>
    <property type="match status" value="1"/>
</dbReference>
<proteinExistence type="inferred from homology"/>
<dbReference type="RefSeq" id="WP_007735626.1">
    <property type="nucleotide sequence ID" value="NZ_CP072108.1"/>
</dbReference>
<dbReference type="InterPro" id="IPR049449">
    <property type="entry name" value="TesB_ACOT8-like_N"/>
</dbReference>
<evidence type="ECO:0000313" key="5">
    <source>
        <dbReference type="EMBL" id="MDE8646631.1"/>
    </source>
</evidence>
<comment type="caution">
    <text evidence="5">The sequence shown here is derived from an EMBL/GenBank/DDBJ whole genome shotgun (WGS) entry which is preliminary data.</text>
</comment>
<evidence type="ECO:0000256" key="2">
    <source>
        <dbReference type="ARBA" id="ARBA00022801"/>
    </source>
</evidence>
<sequence>MDELLQLTHAGTAYGGAPEFRGTCCAGGPDRAYGGHVVAQALLAAHRTVDPVRYVNSLHAYFLSMGRPGAEVQYRVRILRDGGTYALREVTAFQGGNALLSLTASFKKEELGPDRHIAMPHVPTPESIPAQSESVDRFWSGITSSAIRQAVQVRPISGDSADDDADHGGGRDRRMWIRIAGEVSSDHGMHAAALAFCSDLTLARTAALGHLDLIGGGSPSQKLFLTSLDHAVWFHRPCRTDEWLLFVQRSPTSGDGRGLSSGEFWTRTGVLVATVTQEVLIREKHAPTFETRPKLAATMQAG</sequence>
<dbReference type="InterPro" id="IPR029069">
    <property type="entry name" value="HotDog_dom_sf"/>
</dbReference>
<evidence type="ECO:0000259" key="3">
    <source>
        <dbReference type="Pfam" id="PF13622"/>
    </source>
</evidence>
<dbReference type="Pfam" id="PF20789">
    <property type="entry name" value="4HBT_3C"/>
    <property type="match status" value="1"/>
</dbReference>
<dbReference type="InterPro" id="IPR049450">
    <property type="entry name" value="ACOT8-like_C"/>
</dbReference>
<reference evidence="5" key="1">
    <citation type="submission" date="2023-02" db="EMBL/GenBank/DDBJ databases">
        <title>A novel hydrolase synthesized by Rhodococcus erythropolis HQ is responsible for the detoxification of Zearalenone.</title>
        <authorList>
            <person name="Hu J."/>
            <person name="Xu J."/>
        </authorList>
    </citation>
    <scope>NUCLEOTIDE SEQUENCE</scope>
    <source>
        <strain evidence="5">HQ</strain>
    </source>
</reference>
<feature type="domain" description="Acyl-CoA thioesterase-like C-terminal" evidence="4">
    <location>
        <begin position="139"/>
        <end position="281"/>
    </location>
</feature>
<dbReference type="CDD" id="cd03444">
    <property type="entry name" value="Thioesterase_II_repeat1"/>
    <property type="match status" value="1"/>
</dbReference>
<dbReference type="GO" id="GO:0006637">
    <property type="term" value="P:acyl-CoA metabolic process"/>
    <property type="evidence" value="ECO:0007669"/>
    <property type="project" value="InterPro"/>
</dbReference>
<evidence type="ECO:0000259" key="4">
    <source>
        <dbReference type="Pfam" id="PF20789"/>
    </source>
</evidence>
<gene>
    <name evidence="5" type="ORF">PXH69_16830</name>
</gene>
<name>A0AAW6LK55_RHOSG</name>
<dbReference type="AlphaFoldDB" id="A0AAW6LK55"/>
<dbReference type="PANTHER" id="PTHR11066">
    <property type="entry name" value="ACYL-COA THIOESTERASE"/>
    <property type="match status" value="1"/>
</dbReference>
<dbReference type="GO" id="GO:0047617">
    <property type="term" value="F:fatty acyl-CoA hydrolase activity"/>
    <property type="evidence" value="ECO:0007669"/>
    <property type="project" value="InterPro"/>
</dbReference>
<dbReference type="CDD" id="cd03445">
    <property type="entry name" value="Thioesterase_II_repeat2"/>
    <property type="match status" value="1"/>
</dbReference>
<dbReference type="SUPFAM" id="SSF54637">
    <property type="entry name" value="Thioesterase/thiol ester dehydrase-isomerase"/>
    <property type="match status" value="2"/>
</dbReference>
<dbReference type="EMBL" id="JARDXE010000010">
    <property type="protein sequence ID" value="MDE8646631.1"/>
    <property type="molecule type" value="Genomic_DNA"/>
</dbReference>
<dbReference type="InterPro" id="IPR003703">
    <property type="entry name" value="Acyl_CoA_thio"/>
</dbReference>